<reference evidence="4" key="1">
    <citation type="submission" date="2016-10" db="EMBL/GenBank/DDBJ databases">
        <title>Frankia sp. NRRL B-16386 Genome sequencing.</title>
        <authorList>
            <person name="Ghodhbane-Gtari F."/>
            <person name="Swanson E."/>
            <person name="Gueddou A."/>
            <person name="Hezbri K."/>
            <person name="Ktari K."/>
            <person name="Nouioui I."/>
            <person name="Morris K."/>
            <person name="Simpson S."/>
            <person name="Abebe-Akele F."/>
            <person name="Thomas K."/>
            <person name="Gtari M."/>
            <person name="Tisa L.S."/>
        </authorList>
    </citation>
    <scope>NUCLEOTIDE SEQUENCE [LARGE SCALE GENOMIC DNA]</scope>
    <source>
        <strain evidence="4">NRRL B-16386</strain>
    </source>
</reference>
<comment type="caution">
    <text evidence="3">The sequence shown here is derived from an EMBL/GenBank/DDBJ whole genome shotgun (WGS) entry which is preliminary data.</text>
</comment>
<name>A0A1V2HZM3_9ACTN</name>
<keyword evidence="1" id="KW-0732">Signal</keyword>
<accession>A0A1V2HZM3</accession>
<dbReference type="RefSeq" id="WP_076822824.1">
    <property type="nucleotide sequence ID" value="NZ_MOMC01000124.1"/>
</dbReference>
<evidence type="ECO:0000313" key="4">
    <source>
        <dbReference type="Proteomes" id="UP000188929"/>
    </source>
</evidence>
<dbReference type="EMBL" id="MOMC01000124">
    <property type="protein sequence ID" value="ONH22046.1"/>
    <property type="molecule type" value="Genomic_DNA"/>
</dbReference>
<evidence type="ECO:0000256" key="1">
    <source>
        <dbReference type="SAM" id="SignalP"/>
    </source>
</evidence>
<dbReference type="Proteomes" id="UP000188929">
    <property type="component" value="Unassembled WGS sequence"/>
</dbReference>
<feature type="signal peptide" evidence="1">
    <location>
        <begin position="1"/>
        <end position="22"/>
    </location>
</feature>
<gene>
    <name evidence="3" type="ORF">BL253_36875</name>
</gene>
<sequence length="183" mass="17638">MRRTANVILMGVLSVGAAGAGAAGAGAEVAAAEGPADQPVSRCASDDLVPAVTSEGGTAGTNYRTITYTYNGDRTCLISGYPTVAYVDQRGHQLGASSDRSGAPGAAVTLRPGGTTGFTLAAADAGALEGCLDKGTYGPAAGVRVTPPGGGGSRFIPLAGADACLNPAIGLLSATAIGNVLGG</sequence>
<dbReference type="InterPro" id="IPR025326">
    <property type="entry name" value="DUF4232"/>
</dbReference>
<dbReference type="AlphaFoldDB" id="A0A1V2HZM3"/>
<evidence type="ECO:0000259" key="2">
    <source>
        <dbReference type="Pfam" id="PF14016"/>
    </source>
</evidence>
<dbReference type="STRING" id="1834516.BL253_36875"/>
<dbReference type="Pfam" id="PF14016">
    <property type="entry name" value="DUF4232"/>
    <property type="match status" value="1"/>
</dbReference>
<organism evidence="3 4">
    <name type="scientific">Pseudofrankia asymbiotica</name>
    <dbReference type="NCBI Taxonomy" id="1834516"/>
    <lineage>
        <taxon>Bacteria</taxon>
        <taxon>Bacillati</taxon>
        <taxon>Actinomycetota</taxon>
        <taxon>Actinomycetes</taxon>
        <taxon>Frankiales</taxon>
        <taxon>Frankiaceae</taxon>
        <taxon>Pseudofrankia</taxon>
    </lineage>
</organism>
<keyword evidence="4" id="KW-1185">Reference proteome</keyword>
<protein>
    <recommendedName>
        <fullName evidence="2">DUF4232 domain-containing protein</fullName>
    </recommendedName>
</protein>
<feature type="domain" description="DUF4232" evidence="2">
    <location>
        <begin position="43"/>
        <end position="166"/>
    </location>
</feature>
<feature type="chain" id="PRO_5012662980" description="DUF4232 domain-containing protein" evidence="1">
    <location>
        <begin position="23"/>
        <end position="183"/>
    </location>
</feature>
<proteinExistence type="predicted"/>
<evidence type="ECO:0000313" key="3">
    <source>
        <dbReference type="EMBL" id="ONH22046.1"/>
    </source>
</evidence>